<keyword evidence="2" id="KW-1185">Reference proteome</keyword>
<sequence>MDKKKLLLGMIVQEVGTLSLLDPAQVSNWFETHISVKAALQKDWLGYLPIAHADTLLITAQLRGHASFNDMDEVGLTHLAWKAQKTGTTSVLLDIDADHDCVERLKERMFERSERA</sequence>
<proteinExistence type="predicted"/>
<comment type="caution">
    <text evidence="1">The sequence shown here is derived from an EMBL/GenBank/DDBJ whole genome shotgun (WGS) entry which is preliminary data.</text>
</comment>
<protein>
    <submittedName>
        <fullName evidence="1">Uncharacterized protein</fullName>
    </submittedName>
</protein>
<evidence type="ECO:0000313" key="1">
    <source>
        <dbReference type="EMBL" id="CAA7263735.1"/>
    </source>
</evidence>
<dbReference type="AlphaFoldDB" id="A0A8S0VRJ9"/>
<dbReference type="EMBL" id="CACVBS010000041">
    <property type="protein sequence ID" value="CAA7263735.1"/>
    <property type="molecule type" value="Genomic_DNA"/>
</dbReference>
<dbReference type="OrthoDB" id="3027520at2759"/>
<gene>
    <name evidence="1" type="ORF">AAE3_LOCUS6022</name>
</gene>
<accession>A0A8S0VRJ9</accession>
<reference evidence="1 2" key="1">
    <citation type="submission" date="2020-01" db="EMBL/GenBank/DDBJ databases">
        <authorList>
            <person name="Gupta K D."/>
        </authorList>
    </citation>
    <scope>NUCLEOTIDE SEQUENCE [LARGE SCALE GENOMIC DNA]</scope>
</reference>
<name>A0A8S0VRJ9_CYCAE</name>
<evidence type="ECO:0000313" key="2">
    <source>
        <dbReference type="Proteomes" id="UP000467700"/>
    </source>
</evidence>
<organism evidence="1 2">
    <name type="scientific">Cyclocybe aegerita</name>
    <name type="common">Black poplar mushroom</name>
    <name type="synonym">Agrocybe aegerita</name>
    <dbReference type="NCBI Taxonomy" id="1973307"/>
    <lineage>
        <taxon>Eukaryota</taxon>
        <taxon>Fungi</taxon>
        <taxon>Dikarya</taxon>
        <taxon>Basidiomycota</taxon>
        <taxon>Agaricomycotina</taxon>
        <taxon>Agaricomycetes</taxon>
        <taxon>Agaricomycetidae</taxon>
        <taxon>Agaricales</taxon>
        <taxon>Agaricineae</taxon>
        <taxon>Bolbitiaceae</taxon>
        <taxon>Cyclocybe</taxon>
    </lineage>
</organism>
<dbReference type="Proteomes" id="UP000467700">
    <property type="component" value="Unassembled WGS sequence"/>
</dbReference>